<protein>
    <recommendedName>
        <fullName evidence="9">Amino acid transporter</fullName>
    </recommendedName>
</protein>
<evidence type="ECO:0000256" key="5">
    <source>
        <dbReference type="ARBA" id="ARBA00023136"/>
    </source>
</evidence>
<feature type="transmembrane region" description="Helical" evidence="6">
    <location>
        <begin position="164"/>
        <end position="181"/>
    </location>
</feature>
<dbReference type="PIRSF" id="PIRSF006060">
    <property type="entry name" value="AA_transporter"/>
    <property type="match status" value="1"/>
</dbReference>
<evidence type="ECO:0000256" key="1">
    <source>
        <dbReference type="ARBA" id="ARBA00004141"/>
    </source>
</evidence>
<dbReference type="InterPro" id="IPR002293">
    <property type="entry name" value="AA/rel_permease1"/>
</dbReference>
<dbReference type="PANTHER" id="PTHR45649">
    <property type="entry name" value="AMINO-ACID PERMEASE BAT1"/>
    <property type="match status" value="1"/>
</dbReference>
<feature type="transmembrane region" description="Helical" evidence="6">
    <location>
        <begin position="399"/>
        <end position="423"/>
    </location>
</feature>
<feature type="transmembrane region" description="Helical" evidence="6">
    <location>
        <begin position="335"/>
        <end position="354"/>
    </location>
</feature>
<feature type="transmembrane region" description="Helical" evidence="6">
    <location>
        <begin position="193"/>
        <end position="212"/>
    </location>
</feature>
<dbReference type="EMBL" id="JAEPQZ010000005">
    <property type="protein sequence ID" value="KAG2181230.1"/>
    <property type="molecule type" value="Genomic_DNA"/>
</dbReference>
<proteinExistence type="predicted"/>
<feature type="transmembrane region" description="Helical" evidence="6">
    <location>
        <begin position="270"/>
        <end position="294"/>
    </location>
</feature>
<feature type="transmembrane region" description="Helical" evidence="6">
    <location>
        <begin position="30"/>
        <end position="52"/>
    </location>
</feature>
<keyword evidence="5 6" id="KW-0472">Membrane</keyword>
<feature type="transmembrane region" description="Helical" evidence="6">
    <location>
        <begin position="233"/>
        <end position="250"/>
    </location>
</feature>
<evidence type="ECO:0000313" key="7">
    <source>
        <dbReference type="EMBL" id="KAG2181230.1"/>
    </source>
</evidence>
<feature type="transmembrane region" description="Helical" evidence="6">
    <location>
        <begin position="468"/>
        <end position="488"/>
    </location>
</feature>
<accession>A0A8H7PWW5</accession>
<evidence type="ECO:0000313" key="8">
    <source>
        <dbReference type="Proteomes" id="UP000654370"/>
    </source>
</evidence>
<name>A0A8H7PWW5_MORIS</name>
<keyword evidence="8" id="KW-1185">Reference proteome</keyword>
<reference evidence="7" key="1">
    <citation type="submission" date="2020-12" db="EMBL/GenBank/DDBJ databases">
        <title>Metabolic potential, ecology and presence of endohyphal bacteria is reflected in genomic diversity of Mucoromycotina.</title>
        <authorList>
            <person name="Muszewska A."/>
            <person name="Okrasinska A."/>
            <person name="Steczkiewicz K."/>
            <person name="Drgas O."/>
            <person name="Orlowska M."/>
            <person name="Perlinska-Lenart U."/>
            <person name="Aleksandrzak-Piekarczyk T."/>
            <person name="Szatraj K."/>
            <person name="Zielenkiewicz U."/>
            <person name="Pilsyk S."/>
            <person name="Malc E."/>
            <person name="Mieczkowski P."/>
            <person name="Kruszewska J.S."/>
            <person name="Biernat P."/>
            <person name="Pawlowska J."/>
        </authorList>
    </citation>
    <scope>NUCLEOTIDE SEQUENCE</scope>
    <source>
        <strain evidence="7">WA0000067209</strain>
    </source>
</reference>
<dbReference type="OrthoDB" id="10054429at2759"/>
<keyword evidence="3 6" id="KW-0812">Transmembrane</keyword>
<sequence length="514" mass="56020">MSKAITVTHYGSVCSGTSPSDNPPKLKHTVFNTFASFGLAFTNIGILSNLSASFQAGLLSGGPVAMVCSWNVVAFFMLCVSLSLAEICSAYPLNGIYHWAYELVNAGGDTGVQWAPFAAFLTGWIYCLAGIIATATADLAVALSISSMLRIFSEGSIELSKSSILLLAVGILIIHALLNIWDMQLISLMNEVSVWWSCGGLLVICAILANYTPKHNDIWWVLTDYENYTGFTSVPYVVMISMVCAGYTLFGCESVAQVAEETEEASNATPIAMVASIAVSWLVGLLFLVCLLFYTQDIQSIEDTQFAMPIAQLFLDAVGSRLTMILLFVLVVSQFFTGCTTVTVVSRLIFSLARDRAFPLSQKVVHLNERDIPDTAIWIVTILSIACICPFPLNEFIFNAIISATTVTANLTYGIVLLCKLLVPIKVRGPFHLGMFSFPVTVLGFIWSVFAVVAFVLPTRWPVTIDNFNYASVGVTTLLVFTLANWWLWARHKYHGPVVHDASSTLYISPTSVA</sequence>
<dbReference type="GO" id="GO:0022857">
    <property type="term" value="F:transmembrane transporter activity"/>
    <property type="evidence" value="ECO:0007669"/>
    <property type="project" value="InterPro"/>
</dbReference>
<evidence type="ECO:0000256" key="4">
    <source>
        <dbReference type="ARBA" id="ARBA00022989"/>
    </source>
</evidence>
<dbReference type="Proteomes" id="UP000654370">
    <property type="component" value="Unassembled WGS sequence"/>
</dbReference>
<organism evidence="7 8">
    <name type="scientific">Mortierella isabellina</name>
    <name type="common">Filamentous fungus</name>
    <name type="synonym">Umbelopsis isabellina</name>
    <dbReference type="NCBI Taxonomy" id="91625"/>
    <lineage>
        <taxon>Eukaryota</taxon>
        <taxon>Fungi</taxon>
        <taxon>Fungi incertae sedis</taxon>
        <taxon>Mucoromycota</taxon>
        <taxon>Mucoromycotina</taxon>
        <taxon>Umbelopsidomycetes</taxon>
        <taxon>Umbelopsidales</taxon>
        <taxon>Umbelopsidaceae</taxon>
        <taxon>Umbelopsis</taxon>
    </lineage>
</organism>
<evidence type="ECO:0008006" key="9">
    <source>
        <dbReference type="Google" id="ProtNLM"/>
    </source>
</evidence>
<dbReference type="AlphaFoldDB" id="A0A8H7PWW5"/>
<feature type="transmembrane region" description="Helical" evidence="6">
    <location>
        <begin position="123"/>
        <end position="143"/>
    </location>
</feature>
<keyword evidence="4 6" id="KW-1133">Transmembrane helix</keyword>
<evidence type="ECO:0000256" key="3">
    <source>
        <dbReference type="ARBA" id="ARBA00022692"/>
    </source>
</evidence>
<evidence type="ECO:0000256" key="2">
    <source>
        <dbReference type="ARBA" id="ARBA00022448"/>
    </source>
</evidence>
<dbReference type="Pfam" id="PF13520">
    <property type="entry name" value="AA_permease_2"/>
    <property type="match status" value="1"/>
</dbReference>
<dbReference type="GO" id="GO:0016020">
    <property type="term" value="C:membrane"/>
    <property type="evidence" value="ECO:0007669"/>
    <property type="project" value="UniProtKB-SubCell"/>
</dbReference>
<feature type="transmembrane region" description="Helical" evidence="6">
    <location>
        <begin position="435"/>
        <end position="456"/>
    </location>
</feature>
<evidence type="ECO:0000256" key="6">
    <source>
        <dbReference type="SAM" id="Phobius"/>
    </source>
</evidence>
<dbReference type="Gene3D" id="1.20.1740.10">
    <property type="entry name" value="Amino acid/polyamine transporter I"/>
    <property type="match status" value="1"/>
</dbReference>
<comment type="subcellular location">
    <subcellularLocation>
        <location evidence="1">Membrane</location>
        <topology evidence="1">Multi-pass membrane protein</topology>
    </subcellularLocation>
</comment>
<feature type="transmembrane region" description="Helical" evidence="6">
    <location>
        <begin position="64"/>
        <end position="85"/>
    </location>
</feature>
<gene>
    <name evidence="7" type="ORF">INT43_008813</name>
</gene>
<comment type="caution">
    <text evidence="7">The sequence shown here is derived from an EMBL/GenBank/DDBJ whole genome shotgun (WGS) entry which is preliminary data.</text>
</comment>
<dbReference type="PANTHER" id="PTHR45649:SF26">
    <property type="entry name" value="OS04G0435100 PROTEIN"/>
    <property type="match status" value="1"/>
</dbReference>
<keyword evidence="2" id="KW-0813">Transport</keyword>